<feature type="transmembrane region" description="Helical" evidence="5">
    <location>
        <begin position="228"/>
        <end position="250"/>
    </location>
</feature>
<feature type="transmembrane region" description="Helical" evidence="5">
    <location>
        <begin position="30"/>
        <end position="51"/>
    </location>
</feature>
<dbReference type="GO" id="GO:0015179">
    <property type="term" value="F:L-amino acid transmembrane transporter activity"/>
    <property type="evidence" value="ECO:0007669"/>
    <property type="project" value="TreeGrafter"/>
</dbReference>
<feature type="transmembrane region" description="Helical" evidence="5">
    <location>
        <begin position="370"/>
        <end position="392"/>
    </location>
</feature>
<feature type="transmembrane region" description="Helical" evidence="5">
    <location>
        <begin position="7"/>
        <end position="24"/>
    </location>
</feature>
<proteinExistence type="predicted"/>
<feature type="transmembrane region" description="Helical" evidence="5">
    <location>
        <begin position="338"/>
        <end position="358"/>
    </location>
</feature>
<dbReference type="GO" id="GO:0005774">
    <property type="term" value="C:vacuolar membrane"/>
    <property type="evidence" value="ECO:0007669"/>
    <property type="project" value="TreeGrafter"/>
</dbReference>
<organism evidence="7 8">
    <name type="scientific">Dreissena polymorpha</name>
    <name type="common">Zebra mussel</name>
    <name type="synonym">Mytilus polymorpha</name>
    <dbReference type="NCBI Taxonomy" id="45954"/>
    <lineage>
        <taxon>Eukaryota</taxon>
        <taxon>Metazoa</taxon>
        <taxon>Spiralia</taxon>
        <taxon>Lophotrochozoa</taxon>
        <taxon>Mollusca</taxon>
        <taxon>Bivalvia</taxon>
        <taxon>Autobranchia</taxon>
        <taxon>Heteroconchia</taxon>
        <taxon>Euheterodonta</taxon>
        <taxon>Imparidentia</taxon>
        <taxon>Neoheterodontei</taxon>
        <taxon>Myida</taxon>
        <taxon>Dreissenoidea</taxon>
        <taxon>Dreissenidae</taxon>
        <taxon>Dreissena</taxon>
    </lineage>
</organism>
<feature type="transmembrane region" description="Helical" evidence="5">
    <location>
        <begin position="159"/>
        <end position="177"/>
    </location>
</feature>
<name>A0A9D4HGE3_DREPO</name>
<feature type="transmembrane region" description="Helical" evidence="5">
    <location>
        <begin position="197"/>
        <end position="216"/>
    </location>
</feature>
<comment type="caution">
    <text evidence="7">The sequence shown here is derived from an EMBL/GenBank/DDBJ whole genome shotgun (WGS) entry which is preliminary data.</text>
</comment>
<feature type="transmembrane region" description="Helical" evidence="5">
    <location>
        <begin position="92"/>
        <end position="111"/>
    </location>
</feature>
<sequence>NLETLMHLLKGMIGTGILAMPVAFKNGGLWVSFVIIFLIGITSLHCMHMLVEAGNKLCKDQSRTHLDFASTMEVALSRHHLLQRWSRAGRQFVNVFLIITQLGFCCVYIVFVAENMKQVIEYKGTFSLDKKIYMSLVTAFLIPYVMVRSLKRLAPFSTFANLLNSVGLVIIMVNLFQTFPDFPTRPATGDISNLPVFFGQAMFAFEGIGLVLPLHNKMKEKEAFLGKAGVLNLGLTIVICLYSAVGFYGYLKYGDDAKGSVTLNLPNDEWLYLSVKLMFALSLFISYALQLYVPIYIIWPFIEEKYPRLNKKMEYAFRAGLVIFTFALAVLVPHLDLLISLVGAFACSSLALIIPPIIDLVTFKRGTLIWIKNVTIVLIGVIGFATGTYSSINEIIKQF</sequence>
<feature type="non-terminal residue" evidence="7">
    <location>
        <position position="399"/>
    </location>
</feature>
<dbReference type="PANTHER" id="PTHR22950">
    <property type="entry name" value="AMINO ACID TRANSPORTER"/>
    <property type="match status" value="1"/>
</dbReference>
<protein>
    <recommendedName>
        <fullName evidence="6">Amino acid transporter transmembrane domain-containing protein</fullName>
    </recommendedName>
</protein>
<dbReference type="Pfam" id="PF01490">
    <property type="entry name" value="Aa_trans"/>
    <property type="match status" value="1"/>
</dbReference>
<gene>
    <name evidence="7" type="ORF">DPMN_060759</name>
</gene>
<dbReference type="InterPro" id="IPR013057">
    <property type="entry name" value="AA_transpt_TM"/>
</dbReference>
<keyword evidence="2 5" id="KW-0812">Transmembrane</keyword>
<keyword evidence="8" id="KW-1185">Reference proteome</keyword>
<reference evidence="7" key="2">
    <citation type="submission" date="2020-11" db="EMBL/GenBank/DDBJ databases">
        <authorList>
            <person name="McCartney M.A."/>
            <person name="Auch B."/>
            <person name="Kono T."/>
            <person name="Mallez S."/>
            <person name="Becker A."/>
            <person name="Gohl D.M."/>
            <person name="Silverstein K.A.T."/>
            <person name="Koren S."/>
            <person name="Bechman K.B."/>
            <person name="Herman A."/>
            <person name="Abrahante J.E."/>
            <person name="Garbe J."/>
        </authorList>
    </citation>
    <scope>NUCLEOTIDE SEQUENCE</scope>
    <source>
        <strain evidence="7">Duluth1</strain>
        <tissue evidence="7">Whole animal</tissue>
    </source>
</reference>
<evidence type="ECO:0000256" key="2">
    <source>
        <dbReference type="ARBA" id="ARBA00022692"/>
    </source>
</evidence>
<evidence type="ECO:0000256" key="3">
    <source>
        <dbReference type="ARBA" id="ARBA00022989"/>
    </source>
</evidence>
<dbReference type="Proteomes" id="UP000828390">
    <property type="component" value="Unassembled WGS sequence"/>
</dbReference>
<evidence type="ECO:0000313" key="7">
    <source>
        <dbReference type="EMBL" id="KAH3717962.1"/>
    </source>
</evidence>
<keyword evidence="3 5" id="KW-1133">Transmembrane helix</keyword>
<comment type="subcellular location">
    <subcellularLocation>
        <location evidence="1">Membrane</location>
        <topology evidence="1">Multi-pass membrane protein</topology>
    </subcellularLocation>
</comment>
<dbReference type="PANTHER" id="PTHR22950:SF349">
    <property type="entry name" value="AMINO ACID TRANSPORTER TRANSMEMBRANE DOMAIN-CONTAINING PROTEIN"/>
    <property type="match status" value="1"/>
</dbReference>
<accession>A0A9D4HGE3</accession>
<feature type="transmembrane region" description="Helical" evidence="5">
    <location>
        <begin position="131"/>
        <end position="147"/>
    </location>
</feature>
<dbReference type="EMBL" id="JAIWYP010000013">
    <property type="protein sequence ID" value="KAH3717962.1"/>
    <property type="molecule type" value="Genomic_DNA"/>
</dbReference>
<keyword evidence="4 5" id="KW-0472">Membrane</keyword>
<evidence type="ECO:0000259" key="6">
    <source>
        <dbReference type="Pfam" id="PF01490"/>
    </source>
</evidence>
<feature type="transmembrane region" description="Helical" evidence="5">
    <location>
        <begin position="270"/>
        <end position="295"/>
    </location>
</feature>
<reference evidence="7" key="1">
    <citation type="journal article" date="2019" name="bioRxiv">
        <title>The Genome of the Zebra Mussel, Dreissena polymorpha: A Resource for Invasive Species Research.</title>
        <authorList>
            <person name="McCartney M.A."/>
            <person name="Auch B."/>
            <person name="Kono T."/>
            <person name="Mallez S."/>
            <person name="Zhang Y."/>
            <person name="Obille A."/>
            <person name="Becker A."/>
            <person name="Abrahante J.E."/>
            <person name="Garbe J."/>
            <person name="Badalamenti J.P."/>
            <person name="Herman A."/>
            <person name="Mangelson H."/>
            <person name="Liachko I."/>
            <person name="Sullivan S."/>
            <person name="Sone E.D."/>
            <person name="Koren S."/>
            <person name="Silverstein K.A.T."/>
            <person name="Beckman K.B."/>
            <person name="Gohl D.M."/>
        </authorList>
    </citation>
    <scope>NUCLEOTIDE SEQUENCE</scope>
    <source>
        <strain evidence="7">Duluth1</strain>
        <tissue evidence="7">Whole animal</tissue>
    </source>
</reference>
<dbReference type="AlphaFoldDB" id="A0A9D4HGE3"/>
<evidence type="ECO:0000313" key="8">
    <source>
        <dbReference type="Proteomes" id="UP000828390"/>
    </source>
</evidence>
<evidence type="ECO:0000256" key="4">
    <source>
        <dbReference type="ARBA" id="ARBA00023136"/>
    </source>
</evidence>
<feature type="transmembrane region" description="Helical" evidence="5">
    <location>
        <begin position="315"/>
        <end position="332"/>
    </location>
</feature>
<evidence type="ECO:0000256" key="5">
    <source>
        <dbReference type="SAM" id="Phobius"/>
    </source>
</evidence>
<feature type="domain" description="Amino acid transporter transmembrane" evidence="6">
    <location>
        <begin position="3"/>
        <end position="392"/>
    </location>
</feature>
<evidence type="ECO:0000256" key="1">
    <source>
        <dbReference type="ARBA" id="ARBA00004141"/>
    </source>
</evidence>